<dbReference type="EMBL" id="VFPT01000001">
    <property type="protein sequence ID" value="TQM93282.1"/>
    <property type="molecule type" value="Genomic_DNA"/>
</dbReference>
<keyword evidence="2 5" id="KW-0812">Transmembrane</keyword>
<keyword evidence="3 5" id="KW-1133">Transmembrane helix</keyword>
<feature type="transmembrane region" description="Helical" evidence="5">
    <location>
        <begin position="85"/>
        <end position="104"/>
    </location>
</feature>
<dbReference type="PANTHER" id="PTHR43731:SF26">
    <property type="entry name" value="RHOMBOID-LIKE PROTEIN 10, CHLOROPLASTIC"/>
    <property type="match status" value="1"/>
</dbReference>
<keyword evidence="8" id="KW-1185">Reference proteome</keyword>
<organism evidence="7 8">
    <name type="scientific">Roseinatronobacter monicus</name>
    <dbReference type="NCBI Taxonomy" id="393481"/>
    <lineage>
        <taxon>Bacteria</taxon>
        <taxon>Pseudomonadati</taxon>
        <taxon>Pseudomonadota</taxon>
        <taxon>Alphaproteobacteria</taxon>
        <taxon>Rhodobacterales</taxon>
        <taxon>Paracoccaceae</taxon>
        <taxon>Roseinatronobacter</taxon>
    </lineage>
</organism>
<dbReference type="SUPFAM" id="SSF144091">
    <property type="entry name" value="Rhomboid-like"/>
    <property type="match status" value="1"/>
</dbReference>
<dbReference type="InterPro" id="IPR035952">
    <property type="entry name" value="Rhomboid-like_sf"/>
</dbReference>
<dbReference type="RefSeq" id="WP_246086260.1">
    <property type="nucleotide sequence ID" value="NZ_VFPT01000001.1"/>
</dbReference>
<keyword evidence="4 5" id="KW-0472">Membrane</keyword>
<evidence type="ECO:0000256" key="4">
    <source>
        <dbReference type="ARBA" id="ARBA00023136"/>
    </source>
</evidence>
<accession>A0A543KDY3</accession>
<evidence type="ECO:0000313" key="8">
    <source>
        <dbReference type="Proteomes" id="UP000320582"/>
    </source>
</evidence>
<proteinExistence type="predicted"/>
<dbReference type="InterPro" id="IPR022764">
    <property type="entry name" value="Peptidase_S54_rhomboid_dom"/>
</dbReference>
<comment type="subcellular location">
    <subcellularLocation>
        <location evidence="1">Membrane</location>
        <topology evidence="1">Multi-pass membrane protein</topology>
    </subcellularLocation>
</comment>
<name>A0A543KDY3_9RHOB</name>
<dbReference type="Gene3D" id="1.20.1540.10">
    <property type="entry name" value="Rhomboid-like"/>
    <property type="match status" value="1"/>
</dbReference>
<feature type="transmembrane region" description="Helical" evidence="5">
    <location>
        <begin position="31"/>
        <end position="50"/>
    </location>
</feature>
<feature type="transmembrane region" description="Helical" evidence="5">
    <location>
        <begin position="207"/>
        <end position="228"/>
    </location>
</feature>
<evidence type="ECO:0000313" key="7">
    <source>
        <dbReference type="EMBL" id="TQM93282.1"/>
    </source>
</evidence>
<feature type="transmembrane region" description="Helical" evidence="5">
    <location>
        <begin position="140"/>
        <end position="160"/>
    </location>
</feature>
<dbReference type="Pfam" id="PF01694">
    <property type="entry name" value="Rhomboid"/>
    <property type="match status" value="1"/>
</dbReference>
<dbReference type="AlphaFoldDB" id="A0A543KDY3"/>
<feature type="transmembrane region" description="Helical" evidence="5">
    <location>
        <begin position="116"/>
        <end position="134"/>
    </location>
</feature>
<evidence type="ECO:0000256" key="3">
    <source>
        <dbReference type="ARBA" id="ARBA00022989"/>
    </source>
</evidence>
<protein>
    <submittedName>
        <fullName evidence="7">Membrane associated rhomboid family serine protease</fullName>
    </submittedName>
</protein>
<dbReference type="FunFam" id="1.20.1540.10:FF:000027">
    <property type="entry name" value="Rhomboid family intramembrane serine protease"/>
    <property type="match status" value="1"/>
</dbReference>
<evidence type="ECO:0000256" key="5">
    <source>
        <dbReference type="SAM" id="Phobius"/>
    </source>
</evidence>
<dbReference type="GO" id="GO:0004252">
    <property type="term" value="F:serine-type endopeptidase activity"/>
    <property type="evidence" value="ECO:0007669"/>
    <property type="project" value="InterPro"/>
</dbReference>
<reference evidence="7 8" key="1">
    <citation type="submission" date="2019-06" db="EMBL/GenBank/DDBJ databases">
        <title>Genomic Encyclopedia of Archaeal and Bacterial Type Strains, Phase II (KMG-II): from individual species to whole genera.</title>
        <authorList>
            <person name="Goeker M."/>
        </authorList>
    </citation>
    <scope>NUCLEOTIDE SEQUENCE [LARGE SCALE GENOMIC DNA]</scope>
    <source>
        <strain evidence="7 8">DSM 18423</strain>
    </source>
</reference>
<comment type="caution">
    <text evidence="7">The sequence shown here is derived from an EMBL/GenBank/DDBJ whole genome shotgun (WGS) entry which is preliminary data.</text>
</comment>
<evidence type="ECO:0000259" key="6">
    <source>
        <dbReference type="Pfam" id="PF01694"/>
    </source>
</evidence>
<dbReference type="PANTHER" id="PTHR43731">
    <property type="entry name" value="RHOMBOID PROTEASE"/>
    <property type="match status" value="1"/>
</dbReference>
<keyword evidence="7" id="KW-0378">Hydrolase</keyword>
<evidence type="ECO:0000256" key="1">
    <source>
        <dbReference type="ARBA" id="ARBA00004141"/>
    </source>
</evidence>
<dbReference type="GO" id="GO:0016020">
    <property type="term" value="C:membrane"/>
    <property type="evidence" value="ECO:0007669"/>
    <property type="project" value="UniProtKB-SubCell"/>
</dbReference>
<sequence>MNIFRAPFLFEKRAYMLIPIRDHNPSRQRPYVTYALLASNVVIFALYFPLFSDDYALMRFFHEWGMLPARLSYGEGYATLISHQFLHGDMLHLGANMLFLWIFGDNMEEVWGHWKFLIFYLVCGLAAAGLQYAAEPASMIPMVGASGAIAGVLGGYFLFYPRARVDMFLFLIIIFRVIPIPAWLVLGSWFVFQILGGLSVPVDAGGVAYWAHAGGFVAGIILCVPLWLRMGGRKYWARCHGHPPHAEAQYRFVKSDIPKAGRKSRFRPSPWRR</sequence>
<dbReference type="GO" id="GO:0006508">
    <property type="term" value="P:proteolysis"/>
    <property type="evidence" value="ECO:0007669"/>
    <property type="project" value="UniProtKB-KW"/>
</dbReference>
<feature type="domain" description="Peptidase S54 rhomboid" evidence="6">
    <location>
        <begin position="77"/>
        <end position="226"/>
    </location>
</feature>
<evidence type="ECO:0000256" key="2">
    <source>
        <dbReference type="ARBA" id="ARBA00022692"/>
    </source>
</evidence>
<dbReference type="Proteomes" id="UP000320582">
    <property type="component" value="Unassembled WGS sequence"/>
</dbReference>
<feature type="transmembrane region" description="Helical" evidence="5">
    <location>
        <begin position="167"/>
        <end position="195"/>
    </location>
</feature>
<keyword evidence="7" id="KW-0645">Protease</keyword>
<gene>
    <name evidence="7" type="ORF">BD293_1914</name>
</gene>
<dbReference type="InterPro" id="IPR050925">
    <property type="entry name" value="Rhomboid_protease_S54"/>
</dbReference>